<comment type="subcellular location">
    <subcellularLocation>
        <location evidence="1">Endomembrane system</location>
        <topology evidence="1">Multi-pass membrane protein</topology>
    </subcellularLocation>
</comment>
<dbReference type="GO" id="GO:0012505">
    <property type="term" value="C:endomembrane system"/>
    <property type="evidence" value="ECO:0007669"/>
    <property type="project" value="UniProtKB-SubCell"/>
</dbReference>
<reference evidence="7 8" key="1">
    <citation type="journal article" date="2014" name="PLoS Genet.">
        <title>Phylogenetically driven sequencing of extremely halophilic archaea reveals strategies for static and dynamic osmo-response.</title>
        <authorList>
            <person name="Becker E.A."/>
            <person name="Seitzer P.M."/>
            <person name="Tritt A."/>
            <person name="Larsen D."/>
            <person name="Krusor M."/>
            <person name="Yao A.I."/>
            <person name="Wu D."/>
            <person name="Madern D."/>
            <person name="Eisen J.A."/>
            <person name="Darling A.E."/>
            <person name="Facciotti M.T."/>
        </authorList>
    </citation>
    <scope>NUCLEOTIDE SEQUENCE [LARGE SCALE GENOMIC DNA]</scope>
    <source>
        <strain evidence="8">DSM 18310 / JCM 13924 / TL6</strain>
    </source>
</reference>
<evidence type="ECO:0000256" key="5">
    <source>
        <dbReference type="SAM" id="Phobius"/>
    </source>
</evidence>
<feature type="transmembrane region" description="Helical" evidence="5">
    <location>
        <begin position="144"/>
        <end position="162"/>
    </location>
</feature>
<name>M0G6L6_HALPT</name>
<evidence type="ECO:0000256" key="4">
    <source>
        <dbReference type="ARBA" id="ARBA00023136"/>
    </source>
</evidence>
<keyword evidence="2 5" id="KW-0812">Transmembrane</keyword>
<dbReference type="EMBL" id="AOLG01000047">
    <property type="protein sequence ID" value="ELZ67208.1"/>
    <property type="molecule type" value="Genomic_DNA"/>
</dbReference>
<evidence type="ECO:0000313" key="8">
    <source>
        <dbReference type="Proteomes" id="UP000011559"/>
    </source>
</evidence>
<accession>M0G6L6</accession>
<keyword evidence="3 5" id="KW-1133">Transmembrane helix</keyword>
<keyword evidence="4 5" id="KW-0472">Membrane</keyword>
<feature type="transmembrane region" description="Helical" evidence="5">
    <location>
        <begin position="119"/>
        <end position="138"/>
    </location>
</feature>
<evidence type="ECO:0000256" key="1">
    <source>
        <dbReference type="ARBA" id="ARBA00004127"/>
    </source>
</evidence>
<organism evidence="7 8">
    <name type="scientific">Haloferax prahovense (strain DSM 18310 / JCM 13924 / TL6)</name>
    <dbReference type="NCBI Taxonomy" id="1227461"/>
    <lineage>
        <taxon>Archaea</taxon>
        <taxon>Methanobacteriati</taxon>
        <taxon>Methanobacteriota</taxon>
        <taxon>Stenosarchaea group</taxon>
        <taxon>Halobacteria</taxon>
        <taxon>Halobacteriales</taxon>
        <taxon>Haloferacaceae</taxon>
        <taxon>Haloferax</taxon>
    </lineage>
</organism>
<dbReference type="PATRIC" id="fig|1227461.3.peg.2796"/>
<evidence type="ECO:0000256" key="3">
    <source>
        <dbReference type="ARBA" id="ARBA00022989"/>
    </source>
</evidence>
<dbReference type="InterPro" id="IPR011020">
    <property type="entry name" value="HTTM-like"/>
</dbReference>
<feature type="transmembrane region" description="Helical" evidence="5">
    <location>
        <begin position="71"/>
        <end position="89"/>
    </location>
</feature>
<protein>
    <recommendedName>
        <fullName evidence="6">HTTM-like domain-containing protein</fullName>
    </recommendedName>
</protein>
<comment type="caution">
    <text evidence="7">The sequence shown here is derived from an EMBL/GenBank/DDBJ whole genome shotgun (WGS) entry which is preliminary data.</text>
</comment>
<sequence length="272" mass="29125">MIPTLTLIGATRVMALLIGVHTVLKSAEQLATRGRFEPDGVLNWDVSRLFAESGPASKVVVPLITYPRFRWVLGCRLLAGAAVGVTAAFGMPSPLGLLVVLFTDVCIVFRCQGGLSGDFQMATIVTFGVLLVTLAPQGSVLSRAAMAFVAAQAVLSYAIAGLSKAMSDEWRDGTAVLGVFATNNWGNGRVFRFLDRYPRLTQVGSWGVIAFECAFPLVLLRPIELSVGLLSLGVLFHVFNAAFMGLNGFLLAFPATYPAVLYVHQWFGGLVP</sequence>
<dbReference type="Proteomes" id="UP000011559">
    <property type="component" value="Unassembled WGS sequence"/>
</dbReference>
<evidence type="ECO:0000256" key="2">
    <source>
        <dbReference type="ARBA" id="ARBA00022692"/>
    </source>
</evidence>
<dbReference type="SMART" id="SM00752">
    <property type="entry name" value="HTTM"/>
    <property type="match status" value="1"/>
</dbReference>
<evidence type="ECO:0000259" key="6">
    <source>
        <dbReference type="SMART" id="SM00752"/>
    </source>
</evidence>
<proteinExistence type="predicted"/>
<gene>
    <name evidence="7" type="ORF">C457_14274</name>
</gene>
<evidence type="ECO:0000313" key="7">
    <source>
        <dbReference type="EMBL" id="ELZ67208.1"/>
    </source>
</evidence>
<feature type="domain" description="HTTM-like" evidence="6">
    <location>
        <begin position="1"/>
        <end position="267"/>
    </location>
</feature>
<dbReference type="AlphaFoldDB" id="M0G6L6"/>
<keyword evidence="8" id="KW-1185">Reference proteome</keyword>